<proteinExistence type="predicted"/>
<dbReference type="Proteomes" id="UP000605099">
    <property type="component" value="Unassembled WGS sequence"/>
</dbReference>
<evidence type="ECO:0000313" key="2">
    <source>
        <dbReference type="Proteomes" id="UP000605099"/>
    </source>
</evidence>
<comment type="caution">
    <text evidence="1">The sequence shown here is derived from an EMBL/GenBank/DDBJ whole genome shotgun (WGS) entry which is preliminary data.</text>
</comment>
<organism evidence="1 2">
    <name type="scientific">Novosphingobium indicum</name>
    <dbReference type="NCBI Taxonomy" id="462949"/>
    <lineage>
        <taxon>Bacteria</taxon>
        <taxon>Pseudomonadati</taxon>
        <taxon>Pseudomonadota</taxon>
        <taxon>Alphaproteobacteria</taxon>
        <taxon>Sphingomonadales</taxon>
        <taxon>Sphingomonadaceae</taxon>
        <taxon>Novosphingobium</taxon>
    </lineage>
</organism>
<sequence>MLLPRIERFLRQTNMPCTKFGRLAAHDPRFVLDLRNGRIPRERTATRVETFMKGYLAGAQEGRHAQ</sequence>
<name>A0ABQ2JNF8_9SPHN</name>
<evidence type="ECO:0000313" key="1">
    <source>
        <dbReference type="EMBL" id="GGN48231.1"/>
    </source>
</evidence>
<dbReference type="RefSeq" id="WP_188819293.1">
    <property type="nucleotide sequence ID" value="NZ_BMLK01000007.1"/>
</dbReference>
<protein>
    <recommendedName>
        <fullName evidence="3">Transcriptional regulator</fullName>
    </recommendedName>
</protein>
<accession>A0ABQ2JNF8</accession>
<keyword evidence="2" id="KW-1185">Reference proteome</keyword>
<reference evidence="2" key="1">
    <citation type="journal article" date="2019" name="Int. J. Syst. Evol. Microbiol.">
        <title>The Global Catalogue of Microorganisms (GCM) 10K type strain sequencing project: providing services to taxonomists for standard genome sequencing and annotation.</title>
        <authorList>
            <consortium name="The Broad Institute Genomics Platform"/>
            <consortium name="The Broad Institute Genome Sequencing Center for Infectious Disease"/>
            <person name="Wu L."/>
            <person name="Ma J."/>
        </authorList>
    </citation>
    <scope>NUCLEOTIDE SEQUENCE [LARGE SCALE GENOMIC DNA]</scope>
    <source>
        <strain evidence="2">CGMCC 1.6784</strain>
    </source>
</reference>
<evidence type="ECO:0008006" key="3">
    <source>
        <dbReference type="Google" id="ProtNLM"/>
    </source>
</evidence>
<dbReference type="EMBL" id="BMLK01000007">
    <property type="protein sequence ID" value="GGN48231.1"/>
    <property type="molecule type" value="Genomic_DNA"/>
</dbReference>
<gene>
    <name evidence="1" type="ORF">GCM10011349_17560</name>
</gene>